<dbReference type="OrthoDB" id="1936587at2759"/>
<keyword evidence="1" id="KW-0175">Coiled coil</keyword>
<dbReference type="AlphaFoldDB" id="A0A371GJ22"/>
<gene>
    <name evidence="3" type="primary">gag-pol</name>
    <name evidence="3" type="ORF">CR513_27560</name>
</gene>
<feature type="non-terminal residue" evidence="3">
    <location>
        <position position="1"/>
    </location>
</feature>
<dbReference type="InterPro" id="IPR052160">
    <property type="entry name" value="Gypsy_RT_Integrase-like"/>
</dbReference>
<feature type="domain" description="Integrase catalytic" evidence="2">
    <location>
        <begin position="1"/>
        <end position="88"/>
    </location>
</feature>
<organism evidence="3 4">
    <name type="scientific">Mucuna pruriens</name>
    <name type="common">Velvet bean</name>
    <name type="synonym">Dolichos pruriens</name>
    <dbReference type="NCBI Taxonomy" id="157652"/>
    <lineage>
        <taxon>Eukaryota</taxon>
        <taxon>Viridiplantae</taxon>
        <taxon>Streptophyta</taxon>
        <taxon>Embryophyta</taxon>
        <taxon>Tracheophyta</taxon>
        <taxon>Spermatophyta</taxon>
        <taxon>Magnoliopsida</taxon>
        <taxon>eudicotyledons</taxon>
        <taxon>Gunneridae</taxon>
        <taxon>Pentapetalae</taxon>
        <taxon>rosids</taxon>
        <taxon>fabids</taxon>
        <taxon>Fabales</taxon>
        <taxon>Fabaceae</taxon>
        <taxon>Papilionoideae</taxon>
        <taxon>50 kb inversion clade</taxon>
        <taxon>NPAAA clade</taxon>
        <taxon>indigoferoid/millettioid clade</taxon>
        <taxon>Phaseoleae</taxon>
        <taxon>Mucuna</taxon>
    </lineage>
</organism>
<feature type="coiled-coil region" evidence="1">
    <location>
        <begin position="157"/>
        <end position="188"/>
    </location>
</feature>
<dbReference type="InterPro" id="IPR001584">
    <property type="entry name" value="Integrase_cat-core"/>
</dbReference>
<dbReference type="PANTHER" id="PTHR47266">
    <property type="entry name" value="ENDONUCLEASE-RELATED"/>
    <property type="match status" value="1"/>
</dbReference>
<dbReference type="InterPro" id="IPR012337">
    <property type="entry name" value="RNaseH-like_sf"/>
</dbReference>
<evidence type="ECO:0000256" key="1">
    <source>
        <dbReference type="SAM" id="Coils"/>
    </source>
</evidence>
<comment type="caution">
    <text evidence="3">The sequence shown here is derived from an EMBL/GenBank/DDBJ whole genome shotgun (WGS) entry which is preliminary data.</text>
</comment>
<dbReference type="InterPro" id="IPR036397">
    <property type="entry name" value="RNaseH_sf"/>
</dbReference>
<sequence length="321" mass="36835">MGSFPISNGYSYILFTIDYVSQWVEAIATKTNDVKVVVDFLKSNIFYRFGMPKALISDQGSHFYNRVMSALLHKYGVVHRITTAYHPRQTVKLNSSIGKSRKHYKRWPIPTGRTGADSLKMIYGHTKLHIGLCWGCLPTRLFSSTKPTRQSSSAIWYDQAGKQRKLQLQELEELRLEAYKNSQIYKQKVKQFHDRQILRKEFRVCLPPIIQVSFSLISQIKGLSSEFTPTPFHLGRIQTDFDPVSIPALKQEKKELEAVELLLEEKLLPLESALVQLREENLAKYQVIKAKENALAEQGLASANQKASLVLWNRSPFYIQA</sequence>
<dbReference type="Proteomes" id="UP000257109">
    <property type="component" value="Unassembled WGS sequence"/>
</dbReference>
<dbReference type="GO" id="GO:0003676">
    <property type="term" value="F:nucleic acid binding"/>
    <property type="evidence" value="ECO:0007669"/>
    <property type="project" value="InterPro"/>
</dbReference>
<accession>A0A371GJ22</accession>
<reference evidence="3" key="1">
    <citation type="submission" date="2018-05" db="EMBL/GenBank/DDBJ databases">
        <title>Draft genome of Mucuna pruriens seed.</title>
        <authorList>
            <person name="Nnadi N.E."/>
            <person name="Vos R."/>
            <person name="Hasami M.H."/>
            <person name="Devisetty U.K."/>
            <person name="Aguiy J.C."/>
        </authorList>
    </citation>
    <scope>NUCLEOTIDE SEQUENCE [LARGE SCALE GENOMIC DNA]</scope>
    <source>
        <strain evidence="3">JCA_2017</strain>
    </source>
</reference>
<dbReference type="GO" id="GO:0015074">
    <property type="term" value="P:DNA integration"/>
    <property type="evidence" value="ECO:0007669"/>
    <property type="project" value="InterPro"/>
</dbReference>
<proteinExistence type="predicted"/>
<evidence type="ECO:0000313" key="4">
    <source>
        <dbReference type="Proteomes" id="UP000257109"/>
    </source>
</evidence>
<dbReference type="EMBL" id="QJKJ01005366">
    <property type="protein sequence ID" value="RDX90562.1"/>
    <property type="molecule type" value="Genomic_DNA"/>
</dbReference>
<dbReference type="PROSITE" id="PS50994">
    <property type="entry name" value="INTEGRASE"/>
    <property type="match status" value="1"/>
</dbReference>
<name>A0A371GJ22_MUCPR</name>
<evidence type="ECO:0000313" key="3">
    <source>
        <dbReference type="EMBL" id="RDX90562.1"/>
    </source>
</evidence>
<dbReference type="Gene3D" id="3.30.420.10">
    <property type="entry name" value="Ribonuclease H-like superfamily/Ribonuclease H"/>
    <property type="match status" value="1"/>
</dbReference>
<dbReference type="Pfam" id="PF00665">
    <property type="entry name" value="rve"/>
    <property type="match status" value="1"/>
</dbReference>
<dbReference type="SUPFAM" id="SSF53098">
    <property type="entry name" value="Ribonuclease H-like"/>
    <property type="match status" value="1"/>
</dbReference>
<protein>
    <submittedName>
        <fullName evidence="3">Gag-pol</fullName>
    </submittedName>
</protein>
<keyword evidence="4" id="KW-1185">Reference proteome</keyword>
<evidence type="ECO:0000259" key="2">
    <source>
        <dbReference type="PROSITE" id="PS50994"/>
    </source>
</evidence>